<evidence type="ECO:0000256" key="2">
    <source>
        <dbReference type="SAM" id="MobiDB-lite"/>
    </source>
</evidence>
<sequence length="306" mass="35009">FFLEASTQVKLRRTHVSLSKPLAKDNQQSTKHTMTKGKRKAEDSRSPKRRAYADDLDEQNAWEEEEDQGRAESQSMLAAINRLQHKDDGWIDKMRAEVDNDEQALNELLDDKERELADLDSQFHNDIRALLTDVLGGPAPKAKKSASTQDASNLRPAHEHAQLLFAKSDDLIKNYKKVAEVIQIAERELTTDHIQAFEKDKDDVAELLHVGQELARRQVEDILKRRDGDDTPQRKKMKALFTDEKLDEAAALFKVLRDERKEENDDEEIEQLVKINLTEGDGLFPIIHQTKKGVKKLASHLFAEDV</sequence>
<reference evidence="3 4" key="1">
    <citation type="submission" date="2018-10" db="EMBL/GenBank/DDBJ databases">
        <title>Fifty Aureobasidium pullulans genomes reveal a recombining polyextremotolerant generalist.</title>
        <authorList>
            <person name="Gostincar C."/>
            <person name="Turk M."/>
            <person name="Zajc J."/>
            <person name="Gunde-Cimerman N."/>
        </authorList>
    </citation>
    <scope>NUCLEOTIDE SEQUENCE [LARGE SCALE GENOMIC DNA]</scope>
    <source>
        <strain evidence="3 4">EXF-10751</strain>
    </source>
</reference>
<evidence type="ECO:0000313" key="4">
    <source>
        <dbReference type="Proteomes" id="UP000310421"/>
    </source>
</evidence>
<organism evidence="3 4">
    <name type="scientific">Aureobasidium pullulans</name>
    <name type="common">Black yeast</name>
    <name type="synonym">Pullularia pullulans</name>
    <dbReference type="NCBI Taxonomy" id="5580"/>
    <lineage>
        <taxon>Eukaryota</taxon>
        <taxon>Fungi</taxon>
        <taxon>Dikarya</taxon>
        <taxon>Ascomycota</taxon>
        <taxon>Pezizomycotina</taxon>
        <taxon>Dothideomycetes</taxon>
        <taxon>Dothideomycetidae</taxon>
        <taxon>Dothideales</taxon>
        <taxon>Saccotheciaceae</taxon>
        <taxon>Aureobasidium</taxon>
    </lineage>
</organism>
<feature type="coiled-coil region" evidence="1">
    <location>
        <begin position="91"/>
        <end position="122"/>
    </location>
</feature>
<proteinExistence type="predicted"/>
<feature type="region of interest" description="Disordered" evidence="2">
    <location>
        <begin position="19"/>
        <end position="73"/>
    </location>
</feature>
<comment type="caution">
    <text evidence="3">The sequence shown here is derived from an EMBL/GenBank/DDBJ whole genome shotgun (WGS) entry which is preliminary data.</text>
</comment>
<feature type="compositionally biased region" description="Acidic residues" evidence="2">
    <location>
        <begin position="54"/>
        <end position="67"/>
    </location>
</feature>
<protein>
    <submittedName>
        <fullName evidence="3">Uncharacterized protein</fullName>
    </submittedName>
</protein>
<name>A0A4S8YXX9_AURPU</name>
<keyword evidence="1" id="KW-0175">Coiled coil</keyword>
<gene>
    <name evidence="3" type="ORF">D6D20_08339</name>
</gene>
<evidence type="ECO:0000256" key="1">
    <source>
        <dbReference type="SAM" id="Coils"/>
    </source>
</evidence>
<dbReference type="EMBL" id="QZAN01000132">
    <property type="protein sequence ID" value="THW56978.1"/>
    <property type="molecule type" value="Genomic_DNA"/>
</dbReference>
<dbReference type="Proteomes" id="UP000310421">
    <property type="component" value="Unassembled WGS sequence"/>
</dbReference>
<accession>A0A4S8YXX9</accession>
<dbReference type="AlphaFoldDB" id="A0A4S8YXX9"/>
<evidence type="ECO:0000313" key="3">
    <source>
        <dbReference type="EMBL" id="THW56978.1"/>
    </source>
</evidence>
<feature type="non-terminal residue" evidence="3">
    <location>
        <position position="1"/>
    </location>
</feature>